<dbReference type="Pfam" id="PF04576">
    <property type="entry name" value="Zein-binding"/>
    <property type="match status" value="1"/>
</dbReference>
<keyword evidence="8" id="KW-1185">Reference proteome</keyword>
<name>A0A6J1C2K8_MOMCH</name>
<sequence length="502" mass="56819">MIVWTLIWLQFLFVIFLSLRQLLNLSLYIFSTRFPPKIAAIPVLITGQASMAETESGPEIDIKAAKEALGAQQKLLQKLYAELDKEREASAVAVSEALSMILRLQEEKAAMKMEASQYQRMAEEKICHTEDSLASFEDIIYQKEMIIASLEYQVQAYRYKLLSLGGSDLGPCEFKFEDSFLLQKNDSAPKREIGANSSLRRIKSLPLTQPDQLYFLKNGAESETFENLKLDRYTDSVENPDSSCLWEQIKMLDEQVKEISDFKGYAEDKSESLNGGIDVSPSHIQDNPDESRGVNPDVSPKCGSSSSIQDIFEIPEVNQNLKACQSRIQLQKKLIFEGESRLGKLDSVPIEPKLIFEGESRIGKLDSVPIEPFKLLPKSLEQAKAKKASSVKSLKNKSSKSRKGKAIGSGTTPARQQIDEIVAESQPFQQICRVIEQFERNRSSTRQEITSVGAEEMRLLKDIQDQLNSIQSEMKSLKIKHRPSLDNKMFDILQEAMLYFWF</sequence>
<feature type="coiled-coil region" evidence="5">
    <location>
        <begin position="62"/>
        <end position="121"/>
    </location>
</feature>
<keyword evidence="3" id="KW-1133">Transmembrane helix</keyword>
<gene>
    <name evidence="9" type="primary">LOC111006867</name>
</gene>
<dbReference type="PANTHER" id="PTHR31422">
    <property type="entry name" value="BNAANNG28530D PROTEIN"/>
    <property type="match status" value="1"/>
</dbReference>
<evidence type="ECO:0000256" key="4">
    <source>
        <dbReference type="ARBA" id="ARBA00023136"/>
    </source>
</evidence>
<evidence type="ECO:0000256" key="1">
    <source>
        <dbReference type="ARBA" id="ARBA00004370"/>
    </source>
</evidence>
<keyword evidence="4" id="KW-0472">Membrane</keyword>
<evidence type="ECO:0000256" key="2">
    <source>
        <dbReference type="ARBA" id="ARBA00022692"/>
    </source>
</evidence>
<dbReference type="RefSeq" id="XP_022134643.1">
    <property type="nucleotide sequence ID" value="XM_022278951.1"/>
</dbReference>
<feature type="region of interest" description="Disordered" evidence="6">
    <location>
        <begin position="387"/>
        <end position="413"/>
    </location>
</feature>
<evidence type="ECO:0000259" key="7">
    <source>
        <dbReference type="PROSITE" id="PS51775"/>
    </source>
</evidence>
<dbReference type="PANTHER" id="PTHR31422:SF1">
    <property type="entry name" value="GTD-BINDING DOMAIN-CONTAINING PROTEIN"/>
    <property type="match status" value="1"/>
</dbReference>
<feature type="region of interest" description="Disordered" evidence="6">
    <location>
        <begin position="270"/>
        <end position="300"/>
    </location>
</feature>
<dbReference type="OrthoDB" id="1105498at2759"/>
<dbReference type="InterPro" id="IPR007656">
    <property type="entry name" value="GTD-bd"/>
</dbReference>
<organism evidence="8 9">
    <name type="scientific">Momordica charantia</name>
    <name type="common">Bitter gourd</name>
    <name type="synonym">Balsam pear</name>
    <dbReference type="NCBI Taxonomy" id="3673"/>
    <lineage>
        <taxon>Eukaryota</taxon>
        <taxon>Viridiplantae</taxon>
        <taxon>Streptophyta</taxon>
        <taxon>Embryophyta</taxon>
        <taxon>Tracheophyta</taxon>
        <taxon>Spermatophyta</taxon>
        <taxon>Magnoliopsida</taxon>
        <taxon>eudicotyledons</taxon>
        <taxon>Gunneridae</taxon>
        <taxon>Pentapetalae</taxon>
        <taxon>rosids</taxon>
        <taxon>fabids</taxon>
        <taxon>Cucurbitales</taxon>
        <taxon>Cucurbitaceae</taxon>
        <taxon>Momordiceae</taxon>
        <taxon>Momordica</taxon>
    </lineage>
</organism>
<evidence type="ECO:0000256" key="3">
    <source>
        <dbReference type="ARBA" id="ARBA00022989"/>
    </source>
</evidence>
<feature type="compositionally biased region" description="Basic residues" evidence="6">
    <location>
        <begin position="387"/>
        <end position="405"/>
    </location>
</feature>
<protein>
    <submittedName>
        <fullName evidence="9">Uncharacterized protein LOC111006867 isoform X1</fullName>
    </submittedName>
</protein>
<dbReference type="GO" id="GO:0016020">
    <property type="term" value="C:membrane"/>
    <property type="evidence" value="ECO:0007669"/>
    <property type="project" value="UniProtKB-SubCell"/>
</dbReference>
<evidence type="ECO:0000256" key="6">
    <source>
        <dbReference type="SAM" id="MobiDB-lite"/>
    </source>
</evidence>
<evidence type="ECO:0000313" key="8">
    <source>
        <dbReference type="Proteomes" id="UP000504603"/>
    </source>
</evidence>
<feature type="domain" description="GTD-binding" evidence="7">
    <location>
        <begin position="60"/>
        <end position="158"/>
    </location>
</feature>
<dbReference type="Proteomes" id="UP000504603">
    <property type="component" value="Unplaced"/>
</dbReference>
<evidence type="ECO:0000313" key="9">
    <source>
        <dbReference type="RefSeq" id="XP_022134643.1"/>
    </source>
</evidence>
<dbReference type="AlphaFoldDB" id="A0A6J1C2K8"/>
<keyword evidence="5" id="KW-0175">Coiled coil</keyword>
<proteinExistence type="predicted"/>
<dbReference type="PROSITE" id="PS51775">
    <property type="entry name" value="GTD_BINDING"/>
    <property type="match status" value="1"/>
</dbReference>
<accession>A0A6J1C2K8</accession>
<dbReference type="GeneID" id="111006867"/>
<comment type="subcellular location">
    <subcellularLocation>
        <location evidence="1">Membrane</location>
    </subcellularLocation>
</comment>
<dbReference type="KEGG" id="mcha:111006867"/>
<reference evidence="9" key="1">
    <citation type="submission" date="2025-08" db="UniProtKB">
        <authorList>
            <consortium name="RefSeq"/>
        </authorList>
    </citation>
    <scope>IDENTIFICATION</scope>
    <source>
        <strain evidence="9">OHB3-1</strain>
    </source>
</reference>
<dbReference type="GO" id="GO:0080115">
    <property type="term" value="F:myosin XI tail binding"/>
    <property type="evidence" value="ECO:0007669"/>
    <property type="project" value="UniProtKB-ARBA"/>
</dbReference>
<evidence type="ECO:0000256" key="5">
    <source>
        <dbReference type="SAM" id="Coils"/>
    </source>
</evidence>
<keyword evidence="2" id="KW-0812">Transmembrane</keyword>